<organism evidence="1 2">
    <name type="scientific">Dichomitus squalens</name>
    <dbReference type="NCBI Taxonomy" id="114155"/>
    <lineage>
        <taxon>Eukaryota</taxon>
        <taxon>Fungi</taxon>
        <taxon>Dikarya</taxon>
        <taxon>Basidiomycota</taxon>
        <taxon>Agaricomycotina</taxon>
        <taxon>Agaricomycetes</taxon>
        <taxon>Polyporales</taxon>
        <taxon>Polyporaceae</taxon>
        <taxon>Dichomitus</taxon>
    </lineage>
</organism>
<keyword evidence="2" id="KW-1185">Reference proteome</keyword>
<name>A0A4Q9PSQ4_9APHY</name>
<evidence type="ECO:0000313" key="1">
    <source>
        <dbReference type="EMBL" id="TBU57477.1"/>
    </source>
</evidence>
<dbReference type="EMBL" id="ML145136">
    <property type="protein sequence ID" value="TBU57477.1"/>
    <property type="molecule type" value="Genomic_DNA"/>
</dbReference>
<evidence type="ECO:0000313" key="2">
    <source>
        <dbReference type="Proteomes" id="UP000292082"/>
    </source>
</evidence>
<gene>
    <name evidence="1" type="ORF">BD310DRAFT_929134</name>
</gene>
<dbReference type="AlphaFoldDB" id="A0A4Q9PSQ4"/>
<protein>
    <submittedName>
        <fullName evidence="1">Uncharacterized protein</fullName>
    </submittedName>
</protein>
<dbReference type="Proteomes" id="UP000292082">
    <property type="component" value="Unassembled WGS sequence"/>
</dbReference>
<sequence>MPTTNHTMAFCKCTTDLSLMNPIKVFIDAATLVHQLQKTLAHGQFAVPSRDKDGPKTAIEIGILFQTGYPPAQDVKTFLLVRYEALELSCRDWESTDTRMNADLEEKQVDDLLTPATELPAASNVNAGSAGQFMITERKLMQLRSAKGDALEKILHELRTDLDAIVNATKSGWGTVMMLICGVVALPRLSAVYKTVRVA</sequence>
<proteinExistence type="predicted"/>
<reference evidence="1 2" key="1">
    <citation type="submission" date="2019-01" db="EMBL/GenBank/DDBJ databases">
        <title>Draft genome sequences of three monokaryotic isolates of the white-rot basidiomycete fungus Dichomitus squalens.</title>
        <authorList>
            <consortium name="DOE Joint Genome Institute"/>
            <person name="Lopez S.C."/>
            <person name="Andreopoulos B."/>
            <person name="Pangilinan J."/>
            <person name="Lipzen A."/>
            <person name="Riley R."/>
            <person name="Ahrendt S."/>
            <person name="Ng V."/>
            <person name="Barry K."/>
            <person name="Daum C."/>
            <person name="Grigoriev I.V."/>
            <person name="Hilden K.S."/>
            <person name="Makela M.R."/>
            <person name="de Vries R.P."/>
        </authorList>
    </citation>
    <scope>NUCLEOTIDE SEQUENCE [LARGE SCALE GENOMIC DNA]</scope>
    <source>
        <strain evidence="1 2">CBS 464.89</strain>
    </source>
</reference>
<accession>A0A4Q9PSQ4</accession>